<comment type="caution">
    <text evidence="5">The sequence shown here is derived from an EMBL/GenBank/DDBJ whole genome shotgun (WGS) entry which is preliminary data.</text>
</comment>
<evidence type="ECO:0000313" key="5">
    <source>
        <dbReference type="EMBL" id="KAL0321413.1"/>
    </source>
</evidence>
<proteinExistence type="inferred from homology"/>
<dbReference type="GO" id="GO:0005975">
    <property type="term" value="P:carbohydrate metabolic process"/>
    <property type="evidence" value="ECO:0007669"/>
    <property type="project" value="InterPro"/>
</dbReference>
<evidence type="ECO:0000256" key="4">
    <source>
        <dbReference type="RuleBase" id="RU003690"/>
    </source>
</evidence>
<protein>
    <submittedName>
        <fullName evidence="5">Beta-glucosidase 12</fullName>
    </submittedName>
</protein>
<sequence>MASASRERDIIRHSGIFLKVTRLLFIDPSDFPQCHTIGYVGHRHATTLALATLPSKLTMLSTYKSLALRRNLLVSSSVNSTAESKCEHTSINPGNFPRGFIFGAASSAYQCEGAFNVNAKGLSMWDNFTHMYPDKILDHSNGDIAVDSYHRYKEDVKIARFLGLDAYRFSISWPRILPGIEPFVTILHFDVPQALQDAYGGFLSAQIVDDFLDFSNLLFHQFGDRVKYWVTINEPWTFSVYGYAYGLFAPGRCSNWQGLNCTGGDSAIEPYLVAHNQLLAHSAVVNLYRNKYQAMQKGKIGISFASYWFEPYDETIENKKAKDRALDFMLGWFMEPLTRGTYPESMRVRVRDRLPKFTEEEINMMEGSFDFIGFNYYGAMYAFNKPNSSSFSYTTDSEIDITGRKNGKPIGEQARNSSRIYIYPQGLGKILRYIKEKYNDPLIYITENGLDESRNDSLGISYAIKDDMRKDYIHDHICCLHEAMEKDGANVKGYFVWSLMDNFEWASGLSVRFGLNYVDFKDKTLRRYPKDSALWLKNFLVKRIEYSRIWDQ</sequence>
<evidence type="ECO:0000256" key="3">
    <source>
        <dbReference type="ARBA" id="ARBA00023295"/>
    </source>
</evidence>
<dbReference type="EMBL" id="JACGWJ010000024">
    <property type="protein sequence ID" value="KAL0321413.1"/>
    <property type="molecule type" value="Genomic_DNA"/>
</dbReference>
<organism evidence="5">
    <name type="scientific">Sesamum radiatum</name>
    <name type="common">Black benniseed</name>
    <dbReference type="NCBI Taxonomy" id="300843"/>
    <lineage>
        <taxon>Eukaryota</taxon>
        <taxon>Viridiplantae</taxon>
        <taxon>Streptophyta</taxon>
        <taxon>Embryophyta</taxon>
        <taxon>Tracheophyta</taxon>
        <taxon>Spermatophyta</taxon>
        <taxon>Magnoliopsida</taxon>
        <taxon>eudicotyledons</taxon>
        <taxon>Gunneridae</taxon>
        <taxon>Pentapetalae</taxon>
        <taxon>asterids</taxon>
        <taxon>lamiids</taxon>
        <taxon>Lamiales</taxon>
        <taxon>Pedaliaceae</taxon>
        <taxon>Sesamum</taxon>
    </lineage>
</organism>
<name>A0AAW2LST3_SESRA</name>
<dbReference type="PANTHER" id="PTHR10353">
    <property type="entry name" value="GLYCOSYL HYDROLASE"/>
    <property type="match status" value="1"/>
</dbReference>
<dbReference type="Gene3D" id="3.20.20.80">
    <property type="entry name" value="Glycosidases"/>
    <property type="match status" value="1"/>
</dbReference>
<evidence type="ECO:0000256" key="2">
    <source>
        <dbReference type="ARBA" id="ARBA00022801"/>
    </source>
</evidence>
<dbReference type="SUPFAM" id="SSF51445">
    <property type="entry name" value="(Trans)glycosidases"/>
    <property type="match status" value="1"/>
</dbReference>
<dbReference type="GO" id="GO:0008422">
    <property type="term" value="F:beta-glucosidase activity"/>
    <property type="evidence" value="ECO:0007669"/>
    <property type="project" value="UniProtKB-ARBA"/>
</dbReference>
<dbReference type="PRINTS" id="PR00131">
    <property type="entry name" value="GLHYDRLASE1"/>
</dbReference>
<gene>
    <name evidence="5" type="ORF">Sradi_5402800</name>
</gene>
<evidence type="ECO:0000256" key="1">
    <source>
        <dbReference type="ARBA" id="ARBA00010838"/>
    </source>
</evidence>
<dbReference type="PANTHER" id="PTHR10353:SF137">
    <property type="entry name" value="MYROSINASE 3-RELATED"/>
    <property type="match status" value="1"/>
</dbReference>
<accession>A0AAW2LST3</accession>
<dbReference type="AlphaFoldDB" id="A0AAW2LST3"/>
<keyword evidence="2" id="KW-0378">Hydrolase</keyword>
<keyword evidence="3" id="KW-0326">Glycosidase</keyword>
<dbReference type="FunFam" id="3.20.20.80:FF:000020">
    <property type="entry name" value="Beta-glucosidase 12"/>
    <property type="match status" value="1"/>
</dbReference>
<dbReference type="InterPro" id="IPR017853">
    <property type="entry name" value="GH"/>
</dbReference>
<dbReference type="InterPro" id="IPR001360">
    <property type="entry name" value="Glyco_hydro_1"/>
</dbReference>
<dbReference type="PROSITE" id="PS00653">
    <property type="entry name" value="GLYCOSYL_HYDROL_F1_2"/>
    <property type="match status" value="1"/>
</dbReference>
<dbReference type="InterPro" id="IPR033132">
    <property type="entry name" value="GH_1_N_CS"/>
</dbReference>
<reference evidence="5" key="2">
    <citation type="journal article" date="2024" name="Plant">
        <title>Genomic evolution and insights into agronomic trait innovations of Sesamum species.</title>
        <authorList>
            <person name="Miao H."/>
            <person name="Wang L."/>
            <person name="Qu L."/>
            <person name="Liu H."/>
            <person name="Sun Y."/>
            <person name="Le M."/>
            <person name="Wang Q."/>
            <person name="Wei S."/>
            <person name="Zheng Y."/>
            <person name="Lin W."/>
            <person name="Duan Y."/>
            <person name="Cao H."/>
            <person name="Xiong S."/>
            <person name="Wang X."/>
            <person name="Wei L."/>
            <person name="Li C."/>
            <person name="Ma Q."/>
            <person name="Ju M."/>
            <person name="Zhao R."/>
            <person name="Li G."/>
            <person name="Mu C."/>
            <person name="Tian Q."/>
            <person name="Mei H."/>
            <person name="Zhang T."/>
            <person name="Gao T."/>
            <person name="Zhang H."/>
        </authorList>
    </citation>
    <scope>NUCLEOTIDE SEQUENCE</scope>
    <source>
        <strain evidence="5">G02</strain>
    </source>
</reference>
<dbReference type="Pfam" id="PF00232">
    <property type="entry name" value="Glyco_hydro_1"/>
    <property type="match status" value="2"/>
</dbReference>
<reference evidence="5" key="1">
    <citation type="submission" date="2020-06" db="EMBL/GenBank/DDBJ databases">
        <authorList>
            <person name="Li T."/>
            <person name="Hu X."/>
            <person name="Zhang T."/>
            <person name="Song X."/>
            <person name="Zhang H."/>
            <person name="Dai N."/>
            <person name="Sheng W."/>
            <person name="Hou X."/>
            <person name="Wei L."/>
        </authorList>
    </citation>
    <scope>NUCLEOTIDE SEQUENCE</scope>
    <source>
        <strain evidence="5">G02</strain>
        <tissue evidence="5">Leaf</tissue>
    </source>
</reference>
<comment type="similarity">
    <text evidence="1 4">Belongs to the glycosyl hydrolase 1 family.</text>
</comment>